<proteinExistence type="predicted"/>
<gene>
    <name evidence="1" type="ORF">SFH28_04055</name>
</gene>
<dbReference type="InterPro" id="IPR027417">
    <property type="entry name" value="P-loop_NTPase"/>
</dbReference>
<reference evidence="1" key="1">
    <citation type="submission" date="2023-11" db="EMBL/GenBank/DDBJ databases">
        <title>Streptococcus anginosus urogential strains.</title>
        <authorList>
            <person name="Appleberry H."/>
            <person name="Garcia-Israel J."/>
            <person name="Wolfe A."/>
            <person name="Putonti C."/>
        </authorList>
    </citation>
    <scope>NUCLEOTIDE SEQUENCE</scope>
    <source>
        <strain evidence="1">UMB1758</strain>
    </source>
</reference>
<dbReference type="Gene3D" id="3.40.50.300">
    <property type="entry name" value="P-loop containing nucleotide triphosphate hydrolases"/>
    <property type="match status" value="1"/>
</dbReference>
<comment type="caution">
    <text evidence="1">The sequence shown here is derived from an EMBL/GenBank/DDBJ whole genome shotgun (WGS) entry which is preliminary data.</text>
</comment>
<accession>A0AAP6BP97</accession>
<protein>
    <recommendedName>
        <fullName evidence="2">ABC transporter ATP-binding protein</fullName>
    </recommendedName>
</protein>
<dbReference type="SUPFAM" id="SSF52540">
    <property type="entry name" value="P-loop containing nucleoside triphosphate hydrolases"/>
    <property type="match status" value="1"/>
</dbReference>
<dbReference type="RefSeq" id="WP_320060430.1">
    <property type="nucleotide sequence ID" value="NZ_JAWWVP020000001.1"/>
</dbReference>
<name>A0AAP6BP97_STRAP</name>
<evidence type="ECO:0008006" key="2">
    <source>
        <dbReference type="Google" id="ProtNLM"/>
    </source>
</evidence>
<organism evidence="1">
    <name type="scientific">Streptococcus anginosus</name>
    <dbReference type="NCBI Taxonomy" id="1328"/>
    <lineage>
        <taxon>Bacteria</taxon>
        <taxon>Bacillati</taxon>
        <taxon>Bacillota</taxon>
        <taxon>Bacilli</taxon>
        <taxon>Lactobacillales</taxon>
        <taxon>Streptococcaceae</taxon>
        <taxon>Streptococcus</taxon>
        <taxon>Streptococcus anginosus group</taxon>
    </lineage>
</organism>
<sequence>MIEYKNVSKSYGNQDIIKQLDLKIEDGAFLTIVGTSGSGDNAIMMIVQ</sequence>
<dbReference type="EMBL" id="JAWWVP010000003">
    <property type="protein sequence ID" value="MDX5040036.1"/>
    <property type="molecule type" value="Genomic_DNA"/>
</dbReference>
<evidence type="ECO:0000313" key="1">
    <source>
        <dbReference type="EMBL" id="MDX5040036.1"/>
    </source>
</evidence>
<dbReference type="AlphaFoldDB" id="A0AAP6BP97"/>